<organism evidence="1">
    <name type="scientific">Echinococcus granulosus</name>
    <name type="common">Hydatid tapeworm</name>
    <dbReference type="NCBI Taxonomy" id="6210"/>
    <lineage>
        <taxon>Eukaryota</taxon>
        <taxon>Metazoa</taxon>
        <taxon>Spiralia</taxon>
        <taxon>Lophotrochozoa</taxon>
        <taxon>Platyhelminthes</taxon>
        <taxon>Cestoda</taxon>
        <taxon>Eucestoda</taxon>
        <taxon>Cyclophyllidea</taxon>
        <taxon>Taeniidae</taxon>
        <taxon>Echinococcus</taxon>
        <taxon>Echinococcus granulosus group</taxon>
    </lineage>
</organism>
<feature type="non-terminal residue" evidence="1">
    <location>
        <position position="1"/>
    </location>
</feature>
<dbReference type="AlphaFoldDB" id="A0A068WZ82"/>
<proteinExistence type="predicted"/>
<name>A0A068WZ82_ECHGR</name>
<dbReference type="WBParaSite" id="EgrG_001074500">
    <property type="protein sequence ID" value="EgrG_001074500"/>
    <property type="gene ID" value="EgrG_001074500"/>
</dbReference>
<reference evidence="1 2" key="1">
    <citation type="journal article" date="2013" name="Nature">
        <title>The genomes of four tapeworm species reveal adaptations to parasitism.</title>
        <authorList>
            <person name="Tsai I.J."/>
            <person name="Zarowiecki M."/>
            <person name="Holroyd N."/>
            <person name="Garciarrubio A."/>
            <person name="Sanchez-Flores A."/>
            <person name="Brooks K.L."/>
            <person name="Tracey A."/>
            <person name="Bobes R.J."/>
            <person name="Fragoso G."/>
            <person name="Sciutto E."/>
            <person name="Aslett M."/>
            <person name="Beasley H."/>
            <person name="Bennett H.M."/>
            <person name="Cai J."/>
            <person name="Camicia F."/>
            <person name="Clark R."/>
            <person name="Cucher M."/>
            <person name="De Silva N."/>
            <person name="Day T.A."/>
            <person name="Deplazes P."/>
            <person name="Estrada K."/>
            <person name="Fernandez C."/>
            <person name="Holland P.W."/>
            <person name="Hou J."/>
            <person name="Hu S."/>
            <person name="Huckvale T."/>
            <person name="Hung S.S."/>
            <person name="Kamenetzky L."/>
            <person name="Keane J.A."/>
            <person name="Kiss F."/>
            <person name="Koziol U."/>
            <person name="Lambert O."/>
            <person name="Liu K."/>
            <person name="Luo X."/>
            <person name="Luo Y."/>
            <person name="Macchiaroli N."/>
            <person name="Nichol S."/>
            <person name="Paps J."/>
            <person name="Parkinson J."/>
            <person name="Pouchkina-Stantcheva N."/>
            <person name="Riddiford N."/>
            <person name="Rosenzvit M."/>
            <person name="Salinas G."/>
            <person name="Wasmuth J.D."/>
            <person name="Zamanian M."/>
            <person name="Zheng Y."/>
            <person name="Cai X."/>
            <person name="Soberon X."/>
            <person name="Olson P.D."/>
            <person name="Laclette J.P."/>
            <person name="Brehm K."/>
            <person name="Berriman M."/>
            <person name="Garciarrubio A."/>
            <person name="Bobes R.J."/>
            <person name="Fragoso G."/>
            <person name="Sanchez-Flores A."/>
            <person name="Estrada K."/>
            <person name="Cevallos M.A."/>
            <person name="Morett E."/>
            <person name="Gonzalez V."/>
            <person name="Portillo T."/>
            <person name="Ochoa-Leyva A."/>
            <person name="Jose M.V."/>
            <person name="Sciutto E."/>
            <person name="Landa A."/>
            <person name="Jimenez L."/>
            <person name="Valdes V."/>
            <person name="Carrero J.C."/>
            <person name="Larralde C."/>
            <person name="Morales-Montor J."/>
            <person name="Limon-Lason J."/>
            <person name="Soberon X."/>
            <person name="Laclette J.P."/>
        </authorList>
    </citation>
    <scope>NUCLEOTIDE SEQUENCE [LARGE SCALE GENOMIC DNA]</scope>
</reference>
<accession>A0A068WZ82</accession>
<dbReference type="EMBL" id="LK028784">
    <property type="protein sequence ID" value="CDS25193.1"/>
    <property type="molecule type" value="Genomic_DNA"/>
</dbReference>
<sequence>YTSILASFSIHVSALFIHWHSRLLLSVCNVTNARFTAPHFVQFQQFQRTFIGEH</sequence>
<evidence type="ECO:0000313" key="3">
    <source>
        <dbReference type="WBParaSite" id="EgrG_001074500"/>
    </source>
</evidence>
<dbReference type="Proteomes" id="UP000492820">
    <property type="component" value="Unassembled WGS sequence"/>
</dbReference>
<protein>
    <submittedName>
        <fullName evidence="3">Secreted protein</fullName>
    </submittedName>
</protein>
<evidence type="ECO:0000313" key="2">
    <source>
        <dbReference type="Proteomes" id="UP000492820"/>
    </source>
</evidence>
<reference evidence="1" key="2">
    <citation type="submission" date="2014-06" db="EMBL/GenBank/DDBJ databases">
        <authorList>
            <person name="Aslett M."/>
        </authorList>
    </citation>
    <scope>NUCLEOTIDE SEQUENCE</scope>
</reference>
<gene>
    <name evidence="1" type="ORF">EgrG_001074500</name>
</gene>
<evidence type="ECO:0000313" key="1">
    <source>
        <dbReference type="EMBL" id="CDS25193.1"/>
    </source>
</evidence>
<reference evidence="3" key="3">
    <citation type="submission" date="2020-10" db="UniProtKB">
        <authorList>
            <consortium name="WormBaseParasite"/>
        </authorList>
    </citation>
    <scope>IDENTIFICATION</scope>
</reference>